<evidence type="ECO:0000313" key="1">
    <source>
        <dbReference type="EMBL" id="CAK0788091.1"/>
    </source>
</evidence>
<proteinExistence type="predicted"/>
<dbReference type="Proteomes" id="UP001189429">
    <property type="component" value="Unassembled WGS sequence"/>
</dbReference>
<dbReference type="EMBL" id="CAUYUJ010000001">
    <property type="protein sequence ID" value="CAK0788091.1"/>
    <property type="molecule type" value="Genomic_DNA"/>
</dbReference>
<accession>A0ABN9PDC9</accession>
<keyword evidence="2" id="KW-1185">Reference proteome</keyword>
<name>A0ABN9PDC9_9DINO</name>
<sequence>MLSKEREVPRQFPDCNHGLLTSLCDRLGGSFRPSRDLEPEAPRPDKKWYQLTESFDQPEAPPAPERVALLPSPWATVAFAGRGCCSPRPSLSRSTTRADCHPWRTCPVCSGQRSR</sequence>
<reference evidence="1" key="1">
    <citation type="submission" date="2023-10" db="EMBL/GenBank/DDBJ databases">
        <authorList>
            <person name="Chen Y."/>
            <person name="Shah S."/>
            <person name="Dougan E. K."/>
            <person name="Thang M."/>
            <person name="Chan C."/>
        </authorList>
    </citation>
    <scope>NUCLEOTIDE SEQUENCE [LARGE SCALE GENOMIC DNA]</scope>
</reference>
<organism evidence="1 2">
    <name type="scientific">Prorocentrum cordatum</name>
    <dbReference type="NCBI Taxonomy" id="2364126"/>
    <lineage>
        <taxon>Eukaryota</taxon>
        <taxon>Sar</taxon>
        <taxon>Alveolata</taxon>
        <taxon>Dinophyceae</taxon>
        <taxon>Prorocentrales</taxon>
        <taxon>Prorocentraceae</taxon>
        <taxon>Prorocentrum</taxon>
    </lineage>
</organism>
<comment type="caution">
    <text evidence="1">The sequence shown here is derived from an EMBL/GenBank/DDBJ whole genome shotgun (WGS) entry which is preliminary data.</text>
</comment>
<evidence type="ECO:0000313" key="2">
    <source>
        <dbReference type="Proteomes" id="UP001189429"/>
    </source>
</evidence>
<gene>
    <name evidence="1" type="ORF">PCOR1329_LOCUS60</name>
</gene>
<protein>
    <submittedName>
        <fullName evidence="1">Uncharacterized protein</fullName>
    </submittedName>
</protein>